<protein>
    <submittedName>
        <fullName evidence="1">Uncharacterized protein</fullName>
    </submittedName>
</protein>
<reference evidence="1" key="1">
    <citation type="journal article" date="2020" name="Nature">
        <title>Giant virus diversity and host interactions through global metagenomics.</title>
        <authorList>
            <person name="Schulz F."/>
            <person name="Roux S."/>
            <person name="Paez-Espino D."/>
            <person name="Jungbluth S."/>
            <person name="Walsh D.A."/>
            <person name="Denef V.J."/>
            <person name="McMahon K.D."/>
            <person name="Konstantinidis K.T."/>
            <person name="Eloe-Fadrosh E.A."/>
            <person name="Kyrpides N.C."/>
            <person name="Woyke T."/>
        </authorList>
    </citation>
    <scope>NUCLEOTIDE SEQUENCE</scope>
    <source>
        <strain evidence="1">GVMAG-M-3300021473-15</strain>
    </source>
</reference>
<accession>A0A6C0CRR1</accession>
<name>A0A6C0CRR1_9ZZZZ</name>
<sequence>MECIKSRLQQTYANEKNHKMQHQIIMIEFIHPYEQHVERMKRDKLHEDHLHQNQDLDPVFGVHVQHVNVIKSIQNNHYKKIDDNNDEFIVLPYEKYYKKNREIIDYWKNQSV</sequence>
<dbReference type="AlphaFoldDB" id="A0A6C0CRR1"/>
<organism evidence="1">
    <name type="scientific">viral metagenome</name>
    <dbReference type="NCBI Taxonomy" id="1070528"/>
    <lineage>
        <taxon>unclassified sequences</taxon>
        <taxon>metagenomes</taxon>
        <taxon>organismal metagenomes</taxon>
    </lineage>
</organism>
<proteinExistence type="predicted"/>
<dbReference type="EMBL" id="MN739476">
    <property type="protein sequence ID" value="QHT06832.1"/>
    <property type="molecule type" value="Genomic_DNA"/>
</dbReference>
<evidence type="ECO:0000313" key="1">
    <source>
        <dbReference type="EMBL" id="QHT06832.1"/>
    </source>
</evidence>